<evidence type="ECO:0000256" key="2">
    <source>
        <dbReference type="ARBA" id="ARBA00022553"/>
    </source>
</evidence>
<feature type="domain" description="FMN-binding" evidence="7">
    <location>
        <begin position="92"/>
        <end position="173"/>
    </location>
</feature>
<keyword evidence="6" id="KW-0732">Signal</keyword>
<dbReference type="OrthoDB" id="9778782at2"/>
<keyword evidence="4" id="KW-0288">FMN</keyword>
<evidence type="ECO:0000313" key="9">
    <source>
        <dbReference type="Proteomes" id="UP000183649"/>
    </source>
</evidence>
<dbReference type="EMBL" id="CYHF01000008">
    <property type="protein sequence ID" value="CUA98877.1"/>
    <property type="molecule type" value="Genomic_DNA"/>
</dbReference>
<dbReference type="GO" id="GO:0022900">
    <property type="term" value="P:electron transport chain"/>
    <property type="evidence" value="ECO:0007669"/>
    <property type="project" value="InterPro"/>
</dbReference>
<dbReference type="Pfam" id="PF04205">
    <property type="entry name" value="FMN_bind"/>
    <property type="match status" value="1"/>
</dbReference>
<feature type="chain" id="PRO_5005504741" evidence="6">
    <location>
        <begin position="23"/>
        <end position="181"/>
    </location>
</feature>
<proteinExistence type="predicted"/>
<name>A0A0K6I6D8_9BURK</name>
<keyword evidence="2" id="KW-0597">Phosphoprotein</keyword>
<evidence type="ECO:0000256" key="5">
    <source>
        <dbReference type="ARBA" id="ARBA00022982"/>
    </source>
</evidence>
<dbReference type="AlphaFoldDB" id="A0A0K6I6D8"/>
<dbReference type="PANTHER" id="PTHR36118:SF1">
    <property type="entry name" value="ION-TRANSLOCATING OXIDOREDUCTASE COMPLEX SUBUNIT G"/>
    <property type="match status" value="1"/>
</dbReference>
<gene>
    <name evidence="8" type="ORF">Ga0061069_10866</name>
</gene>
<evidence type="ECO:0000259" key="7">
    <source>
        <dbReference type="SMART" id="SM00900"/>
    </source>
</evidence>
<dbReference type="GO" id="GO:0009055">
    <property type="term" value="F:electron transfer activity"/>
    <property type="evidence" value="ECO:0007669"/>
    <property type="project" value="InterPro"/>
</dbReference>
<accession>A0A0K6I6D8</accession>
<keyword evidence="5" id="KW-0249">Electron transport</keyword>
<keyword evidence="9" id="KW-1185">Reference proteome</keyword>
<dbReference type="GO" id="GO:0010181">
    <property type="term" value="F:FMN binding"/>
    <property type="evidence" value="ECO:0007669"/>
    <property type="project" value="InterPro"/>
</dbReference>
<sequence>MRRWHPILFMPVAALVAAPVGATEYLTVEQAQKALFPDAERFVAAPVQLSAAQKAAIEERSGLKQRWDRQEVWRAERGGKLLGWFIVDDVVGKHEFIRYGTALLPQGKVRGIEVMIYRETHGDQIRQASWRKSLEGKTLADPFKLDQDVPNISGATLSCRNVMNGVKRLLVLQQVALQGDK</sequence>
<evidence type="ECO:0000256" key="3">
    <source>
        <dbReference type="ARBA" id="ARBA00022630"/>
    </source>
</evidence>
<protein>
    <submittedName>
        <fullName evidence="8">Na+-translocating ferredoxin:NAD+ oxidoreductase RNF, RnfG subunit</fullName>
    </submittedName>
</protein>
<dbReference type="InterPro" id="IPR010209">
    <property type="entry name" value="Ion_transpt_RnfG/RsxG"/>
</dbReference>
<keyword evidence="1" id="KW-0813">Transport</keyword>
<evidence type="ECO:0000313" key="8">
    <source>
        <dbReference type="EMBL" id="CUA98877.1"/>
    </source>
</evidence>
<dbReference type="GO" id="GO:0005886">
    <property type="term" value="C:plasma membrane"/>
    <property type="evidence" value="ECO:0007669"/>
    <property type="project" value="InterPro"/>
</dbReference>
<evidence type="ECO:0000256" key="4">
    <source>
        <dbReference type="ARBA" id="ARBA00022643"/>
    </source>
</evidence>
<evidence type="ECO:0000256" key="6">
    <source>
        <dbReference type="SAM" id="SignalP"/>
    </source>
</evidence>
<dbReference type="RefSeq" id="WP_082454377.1">
    <property type="nucleotide sequence ID" value="NZ_CYHF01000008.1"/>
</dbReference>
<organism evidence="8 9">
    <name type="scientific">Thiomonas bhubaneswarensis</name>
    <dbReference type="NCBI Taxonomy" id="339866"/>
    <lineage>
        <taxon>Bacteria</taxon>
        <taxon>Pseudomonadati</taxon>
        <taxon>Pseudomonadota</taxon>
        <taxon>Betaproteobacteria</taxon>
        <taxon>Burkholderiales</taxon>
        <taxon>Thiomonas</taxon>
    </lineage>
</organism>
<dbReference type="InterPro" id="IPR007329">
    <property type="entry name" value="FMN-bd"/>
</dbReference>
<dbReference type="STRING" id="339866.GCA_001418255_02294"/>
<feature type="signal peptide" evidence="6">
    <location>
        <begin position="1"/>
        <end position="22"/>
    </location>
</feature>
<keyword evidence="3" id="KW-0285">Flavoprotein</keyword>
<dbReference type="Proteomes" id="UP000183649">
    <property type="component" value="Unassembled WGS sequence"/>
</dbReference>
<dbReference type="SMART" id="SM00900">
    <property type="entry name" value="FMN_bind"/>
    <property type="match status" value="1"/>
</dbReference>
<reference evidence="9" key="1">
    <citation type="submission" date="2015-08" db="EMBL/GenBank/DDBJ databases">
        <authorList>
            <person name="Varghese N."/>
        </authorList>
    </citation>
    <scope>NUCLEOTIDE SEQUENCE [LARGE SCALE GENOMIC DNA]</scope>
    <source>
        <strain evidence="9">DSM 18181</strain>
    </source>
</reference>
<dbReference type="PANTHER" id="PTHR36118">
    <property type="entry name" value="ION-TRANSLOCATING OXIDOREDUCTASE COMPLEX SUBUNIT G"/>
    <property type="match status" value="1"/>
</dbReference>
<evidence type="ECO:0000256" key="1">
    <source>
        <dbReference type="ARBA" id="ARBA00022448"/>
    </source>
</evidence>